<evidence type="ECO:0000256" key="1">
    <source>
        <dbReference type="ARBA" id="ARBA00006484"/>
    </source>
</evidence>
<dbReference type="InterPro" id="IPR036291">
    <property type="entry name" value="NAD(P)-bd_dom_sf"/>
</dbReference>
<dbReference type="SUPFAM" id="SSF51735">
    <property type="entry name" value="NAD(P)-binding Rossmann-fold domains"/>
    <property type="match status" value="1"/>
</dbReference>
<reference evidence="4" key="2">
    <citation type="submission" date="2020-11" db="EMBL/GenBank/DDBJ databases">
        <authorList>
            <person name="McCartney M.A."/>
            <person name="Auch B."/>
            <person name="Kono T."/>
            <person name="Mallez S."/>
            <person name="Becker A."/>
            <person name="Gohl D.M."/>
            <person name="Silverstein K.A.T."/>
            <person name="Koren S."/>
            <person name="Bechman K.B."/>
            <person name="Herman A."/>
            <person name="Abrahante J.E."/>
            <person name="Garbe J."/>
        </authorList>
    </citation>
    <scope>NUCLEOTIDE SEQUENCE</scope>
    <source>
        <strain evidence="4">Duluth1</strain>
        <tissue evidence="4">Whole animal</tissue>
    </source>
</reference>
<dbReference type="EMBL" id="JAIWYP010000009">
    <property type="protein sequence ID" value="KAH3778690.1"/>
    <property type="molecule type" value="Genomic_DNA"/>
</dbReference>
<organism evidence="4 5">
    <name type="scientific">Dreissena polymorpha</name>
    <name type="common">Zebra mussel</name>
    <name type="synonym">Mytilus polymorpha</name>
    <dbReference type="NCBI Taxonomy" id="45954"/>
    <lineage>
        <taxon>Eukaryota</taxon>
        <taxon>Metazoa</taxon>
        <taxon>Spiralia</taxon>
        <taxon>Lophotrochozoa</taxon>
        <taxon>Mollusca</taxon>
        <taxon>Bivalvia</taxon>
        <taxon>Autobranchia</taxon>
        <taxon>Heteroconchia</taxon>
        <taxon>Euheterodonta</taxon>
        <taxon>Imparidentia</taxon>
        <taxon>Neoheterodontei</taxon>
        <taxon>Myida</taxon>
        <taxon>Dreissenoidea</taxon>
        <taxon>Dreissenidae</taxon>
        <taxon>Dreissena</taxon>
    </lineage>
</organism>
<dbReference type="PANTHER" id="PTHR43963:SF4">
    <property type="entry name" value="CARBONYL REDUCTASE (NADPH)"/>
    <property type="match status" value="1"/>
</dbReference>
<dbReference type="AlphaFoldDB" id="A0A9D4EFR7"/>
<dbReference type="Pfam" id="PF00106">
    <property type="entry name" value="adh_short"/>
    <property type="match status" value="1"/>
</dbReference>
<comment type="similarity">
    <text evidence="1">Belongs to the short-chain dehydrogenases/reductases (SDR) family.</text>
</comment>
<keyword evidence="2" id="KW-0521">NADP</keyword>
<dbReference type="GO" id="GO:0004090">
    <property type="term" value="F:carbonyl reductase (NADPH) activity"/>
    <property type="evidence" value="ECO:0007669"/>
    <property type="project" value="TreeGrafter"/>
</dbReference>
<evidence type="ECO:0000313" key="5">
    <source>
        <dbReference type="Proteomes" id="UP000828390"/>
    </source>
</evidence>
<dbReference type="Proteomes" id="UP000828390">
    <property type="component" value="Unassembled WGS sequence"/>
</dbReference>
<sequence>MLHVLACSEANGQEALKKLNAEGLNPVFHQLDITDGRSVQRLRDFLQKNYGGLDVLVNNAAIAYKVVCELFIRLFSLHGRV</sequence>
<keyword evidence="5" id="KW-1185">Reference proteome</keyword>
<evidence type="ECO:0000256" key="2">
    <source>
        <dbReference type="ARBA" id="ARBA00022857"/>
    </source>
</evidence>
<keyword evidence="3" id="KW-0560">Oxidoreductase</keyword>
<dbReference type="Gene3D" id="3.40.50.720">
    <property type="entry name" value="NAD(P)-binding Rossmann-like Domain"/>
    <property type="match status" value="1"/>
</dbReference>
<comment type="caution">
    <text evidence="4">The sequence shown here is derived from an EMBL/GenBank/DDBJ whole genome shotgun (WGS) entry which is preliminary data.</text>
</comment>
<reference evidence="4" key="1">
    <citation type="journal article" date="2019" name="bioRxiv">
        <title>The Genome of the Zebra Mussel, Dreissena polymorpha: A Resource for Invasive Species Research.</title>
        <authorList>
            <person name="McCartney M.A."/>
            <person name="Auch B."/>
            <person name="Kono T."/>
            <person name="Mallez S."/>
            <person name="Zhang Y."/>
            <person name="Obille A."/>
            <person name="Becker A."/>
            <person name="Abrahante J.E."/>
            <person name="Garbe J."/>
            <person name="Badalamenti J.P."/>
            <person name="Herman A."/>
            <person name="Mangelson H."/>
            <person name="Liachko I."/>
            <person name="Sullivan S."/>
            <person name="Sone E.D."/>
            <person name="Koren S."/>
            <person name="Silverstein K.A.T."/>
            <person name="Beckman K.B."/>
            <person name="Gohl D.M."/>
        </authorList>
    </citation>
    <scope>NUCLEOTIDE SEQUENCE</scope>
    <source>
        <strain evidence="4">Duluth1</strain>
        <tissue evidence="4">Whole animal</tissue>
    </source>
</reference>
<accession>A0A9D4EFR7</accession>
<protein>
    <submittedName>
        <fullName evidence="4">Uncharacterized protein</fullName>
    </submittedName>
</protein>
<evidence type="ECO:0000256" key="3">
    <source>
        <dbReference type="ARBA" id="ARBA00023002"/>
    </source>
</evidence>
<name>A0A9D4EFR7_DREPO</name>
<dbReference type="PANTHER" id="PTHR43963">
    <property type="entry name" value="CARBONYL REDUCTASE 1-RELATED"/>
    <property type="match status" value="1"/>
</dbReference>
<evidence type="ECO:0000313" key="4">
    <source>
        <dbReference type="EMBL" id="KAH3778690.1"/>
    </source>
</evidence>
<proteinExistence type="inferred from homology"/>
<gene>
    <name evidence="4" type="ORF">DPMN_180160</name>
</gene>
<dbReference type="InterPro" id="IPR002347">
    <property type="entry name" value="SDR_fam"/>
</dbReference>